<dbReference type="AlphaFoldDB" id="A0A6A6QGA2"/>
<evidence type="ECO:0000313" key="1">
    <source>
        <dbReference type="EMBL" id="KAF2491036.1"/>
    </source>
</evidence>
<protein>
    <submittedName>
        <fullName evidence="1">Uncharacterized protein</fullName>
    </submittedName>
</protein>
<sequence>MSTVVPKTWTICTTSSLGTKSYSPEADKLEVVRPPGFTPLGEGARCIALHSHCHYGARARKDITHHRMATKGLSTAAAGARHERLTRRVHSLCELAPKNAKLFCAFPSDSMDLEVHARARMQSTCIPVPIDCLSASPVPCAPCSTSAAISIASNSNIPR</sequence>
<dbReference type="EMBL" id="MU004196">
    <property type="protein sequence ID" value="KAF2491036.1"/>
    <property type="molecule type" value="Genomic_DNA"/>
</dbReference>
<dbReference type="Proteomes" id="UP000799750">
    <property type="component" value="Unassembled WGS sequence"/>
</dbReference>
<gene>
    <name evidence="1" type="ORF">BU16DRAFT_141890</name>
</gene>
<keyword evidence="2" id="KW-1185">Reference proteome</keyword>
<proteinExistence type="predicted"/>
<accession>A0A6A6QGA2</accession>
<organism evidence="1 2">
    <name type="scientific">Lophium mytilinum</name>
    <dbReference type="NCBI Taxonomy" id="390894"/>
    <lineage>
        <taxon>Eukaryota</taxon>
        <taxon>Fungi</taxon>
        <taxon>Dikarya</taxon>
        <taxon>Ascomycota</taxon>
        <taxon>Pezizomycotina</taxon>
        <taxon>Dothideomycetes</taxon>
        <taxon>Pleosporomycetidae</taxon>
        <taxon>Mytilinidiales</taxon>
        <taxon>Mytilinidiaceae</taxon>
        <taxon>Lophium</taxon>
    </lineage>
</organism>
<evidence type="ECO:0000313" key="2">
    <source>
        <dbReference type="Proteomes" id="UP000799750"/>
    </source>
</evidence>
<name>A0A6A6QGA2_9PEZI</name>
<reference evidence="1" key="1">
    <citation type="journal article" date="2020" name="Stud. Mycol.">
        <title>101 Dothideomycetes genomes: a test case for predicting lifestyles and emergence of pathogens.</title>
        <authorList>
            <person name="Haridas S."/>
            <person name="Albert R."/>
            <person name="Binder M."/>
            <person name="Bloem J."/>
            <person name="Labutti K."/>
            <person name="Salamov A."/>
            <person name="Andreopoulos B."/>
            <person name="Baker S."/>
            <person name="Barry K."/>
            <person name="Bills G."/>
            <person name="Bluhm B."/>
            <person name="Cannon C."/>
            <person name="Castanera R."/>
            <person name="Culley D."/>
            <person name="Daum C."/>
            <person name="Ezra D."/>
            <person name="Gonzalez J."/>
            <person name="Henrissat B."/>
            <person name="Kuo A."/>
            <person name="Liang C."/>
            <person name="Lipzen A."/>
            <person name="Lutzoni F."/>
            <person name="Magnuson J."/>
            <person name="Mondo S."/>
            <person name="Nolan M."/>
            <person name="Ohm R."/>
            <person name="Pangilinan J."/>
            <person name="Park H.-J."/>
            <person name="Ramirez L."/>
            <person name="Alfaro M."/>
            <person name="Sun H."/>
            <person name="Tritt A."/>
            <person name="Yoshinaga Y."/>
            <person name="Zwiers L.-H."/>
            <person name="Turgeon B."/>
            <person name="Goodwin S."/>
            <person name="Spatafora J."/>
            <person name="Crous P."/>
            <person name="Grigoriev I."/>
        </authorList>
    </citation>
    <scope>NUCLEOTIDE SEQUENCE</scope>
    <source>
        <strain evidence="1">CBS 269.34</strain>
    </source>
</reference>